<dbReference type="PANTHER" id="PTHR47174:SF3">
    <property type="entry name" value="BRIDGING INTEGRATOR 3"/>
    <property type="match status" value="1"/>
</dbReference>
<dbReference type="SMART" id="SM00326">
    <property type="entry name" value="SH3"/>
    <property type="match status" value="1"/>
</dbReference>
<evidence type="ECO:0000313" key="10">
    <source>
        <dbReference type="EMBL" id="KAF9584779.1"/>
    </source>
</evidence>
<dbReference type="PROSITE" id="PS51021">
    <property type="entry name" value="BAR"/>
    <property type="match status" value="1"/>
</dbReference>
<evidence type="ECO:0000256" key="1">
    <source>
        <dbReference type="ARBA" id="ARBA00004245"/>
    </source>
</evidence>
<keyword evidence="2 5" id="KW-0728">SH3 domain</keyword>
<feature type="compositionally biased region" description="Polar residues" evidence="7">
    <location>
        <begin position="426"/>
        <end position="436"/>
    </location>
</feature>
<dbReference type="GO" id="GO:0005737">
    <property type="term" value="C:cytoplasm"/>
    <property type="evidence" value="ECO:0007669"/>
    <property type="project" value="InterPro"/>
</dbReference>
<dbReference type="InterPro" id="IPR001452">
    <property type="entry name" value="SH3_domain"/>
</dbReference>
<evidence type="ECO:0000259" key="9">
    <source>
        <dbReference type="PROSITE" id="PS51021"/>
    </source>
</evidence>
<dbReference type="PANTHER" id="PTHR47174">
    <property type="entry name" value="BRIDGING INTEGRATOR 3"/>
    <property type="match status" value="1"/>
</dbReference>
<evidence type="ECO:0000256" key="5">
    <source>
        <dbReference type="PROSITE-ProRule" id="PRU00192"/>
    </source>
</evidence>
<dbReference type="Proteomes" id="UP000780801">
    <property type="component" value="Unassembled WGS sequence"/>
</dbReference>
<feature type="compositionally biased region" description="Basic and acidic residues" evidence="7">
    <location>
        <begin position="230"/>
        <end position="243"/>
    </location>
</feature>
<dbReference type="OrthoDB" id="14167at2759"/>
<dbReference type="GO" id="GO:0008289">
    <property type="term" value="F:lipid binding"/>
    <property type="evidence" value="ECO:0007669"/>
    <property type="project" value="TreeGrafter"/>
</dbReference>
<feature type="domain" description="BAR" evidence="9">
    <location>
        <begin position="1"/>
        <end position="178"/>
    </location>
</feature>
<feature type="domain" description="SH3" evidence="8">
    <location>
        <begin position="295"/>
        <end position="359"/>
    </location>
</feature>
<sequence>KRIEGDNKHKGLAIETFGASISSQSYSIREGSSYRVALQRLGDAHQNIGVAQVELISRFNNSYMDNLEKSQAQMKEYQALQKKLQSRRQDYDAKLTKVQKAKKEKPEWEEEMQAAKCKYEETRDNLLTLMTTINESQDDSLISLKAYYESQLTYARKMVEILEAIPESTFAVSPNGSRASLYNGNGSHAKLSRQSSNDPDEVHSNHSDDQSSTHSSTGRGQLDRALSSTDLRRHNTTHNHELTRSMSHLTPSTTQTRKNSGGGGSGGGGGGGGGGGKQSGFMAPPPPPIPQSRGRAQKQVRALYNFDATAEGELSMQKGDIITIVEEIDEGWWEGELVDANGVRYSGMFPSNYCEVVMSDTGSTHRQGSINSTSSDPGRYMDEDEAAYFERESEPTIHYDEPEQEETVHVPIARRAPPPPTRQASFAPSSLPNGNAMNGYHHHANGSGAPLALPPAAVARATPPQSRPTSTMSLSNRASTIGTRMPPPPPPSRRPANDTMRQSAVFSHPPVPATVSPPIPYTGPSPPPTAVPATPSAGSMMGYIPKDYFSSQNPDHSVADMGPCRECQCTEFSPNVFKRGSCNNCFHTH</sequence>
<keyword evidence="3" id="KW-0963">Cytoplasm</keyword>
<keyword evidence="4" id="KW-0206">Cytoskeleton</keyword>
<dbReference type="PRINTS" id="PR00452">
    <property type="entry name" value="SH3DOMAIN"/>
</dbReference>
<feature type="compositionally biased region" description="Basic and acidic residues" evidence="7">
    <location>
        <begin position="200"/>
        <end position="211"/>
    </location>
</feature>
<dbReference type="AlphaFoldDB" id="A0A9P6G0F7"/>
<dbReference type="InterPro" id="IPR046982">
    <property type="entry name" value="BIN3/RVS161-like"/>
</dbReference>
<feature type="compositionally biased region" description="Gly residues" evidence="7">
    <location>
        <begin position="260"/>
        <end position="278"/>
    </location>
</feature>
<feature type="region of interest" description="Disordered" evidence="7">
    <location>
        <begin position="460"/>
        <end position="538"/>
    </location>
</feature>
<feature type="compositionally biased region" description="Polar residues" evidence="7">
    <location>
        <begin position="467"/>
        <end position="482"/>
    </location>
</feature>
<feature type="compositionally biased region" description="Polar residues" evidence="7">
    <location>
        <begin position="181"/>
        <end position="197"/>
    </location>
</feature>
<evidence type="ECO:0000256" key="6">
    <source>
        <dbReference type="SAM" id="Coils"/>
    </source>
</evidence>
<dbReference type="Pfam" id="PF00018">
    <property type="entry name" value="SH3_1"/>
    <property type="match status" value="1"/>
</dbReference>
<dbReference type="GO" id="GO:0097320">
    <property type="term" value="P:plasma membrane tubulation"/>
    <property type="evidence" value="ECO:0007669"/>
    <property type="project" value="TreeGrafter"/>
</dbReference>
<organism evidence="10 11">
    <name type="scientific">Lunasporangiospora selenospora</name>
    <dbReference type="NCBI Taxonomy" id="979761"/>
    <lineage>
        <taxon>Eukaryota</taxon>
        <taxon>Fungi</taxon>
        <taxon>Fungi incertae sedis</taxon>
        <taxon>Mucoromycota</taxon>
        <taxon>Mortierellomycotina</taxon>
        <taxon>Mortierellomycetes</taxon>
        <taxon>Mortierellales</taxon>
        <taxon>Mortierellaceae</taxon>
        <taxon>Lunasporangiospora</taxon>
    </lineage>
</organism>
<evidence type="ECO:0000313" key="11">
    <source>
        <dbReference type="Proteomes" id="UP000780801"/>
    </source>
</evidence>
<dbReference type="InterPro" id="IPR004148">
    <property type="entry name" value="BAR_dom"/>
</dbReference>
<feature type="region of interest" description="Disordered" evidence="7">
    <location>
        <begin position="414"/>
        <end position="447"/>
    </location>
</feature>
<dbReference type="SUPFAM" id="SSF103657">
    <property type="entry name" value="BAR/IMD domain-like"/>
    <property type="match status" value="1"/>
</dbReference>
<keyword evidence="11" id="KW-1185">Reference proteome</keyword>
<evidence type="ECO:0008006" key="12">
    <source>
        <dbReference type="Google" id="ProtNLM"/>
    </source>
</evidence>
<dbReference type="Pfam" id="PF03114">
    <property type="entry name" value="BAR"/>
    <property type="match status" value="1"/>
</dbReference>
<dbReference type="InterPro" id="IPR027267">
    <property type="entry name" value="AH/BAR_dom_sf"/>
</dbReference>
<accession>A0A9P6G0F7</accession>
<feature type="compositionally biased region" description="Polar residues" evidence="7">
    <location>
        <begin position="244"/>
        <end position="259"/>
    </location>
</feature>
<evidence type="ECO:0000256" key="2">
    <source>
        <dbReference type="ARBA" id="ARBA00022443"/>
    </source>
</evidence>
<protein>
    <recommendedName>
        <fullName evidence="12">SH3 domain-containing protein</fullName>
    </recommendedName>
</protein>
<dbReference type="GO" id="GO:0051666">
    <property type="term" value="P:actin cortical patch localization"/>
    <property type="evidence" value="ECO:0007669"/>
    <property type="project" value="InterPro"/>
</dbReference>
<dbReference type="InterPro" id="IPR036028">
    <property type="entry name" value="SH3-like_dom_sf"/>
</dbReference>
<name>A0A9P6G0F7_9FUNG</name>
<dbReference type="EMBL" id="JAABOA010000330">
    <property type="protein sequence ID" value="KAF9584779.1"/>
    <property type="molecule type" value="Genomic_DNA"/>
</dbReference>
<comment type="subcellular location">
    <subcellularLocation>
        <location evidence="1">Cytoplasm</location>
        <location evidence="1">Cytoskeleton</location>
    </subcellularLocation>
</comment>
<evidence type="ECO:0000256" key="4">
    <source>
        <dbReference type="ARBA" id="ARBA00023212"/>
    </source>
</evidence>
<dbReference type="PROSITE" id="PS50002">
    <property type="entry name" value="SH3"/>
    <property type="match status" value="1"/>
</dbReference>
<proteinExistence type="predicted"/>
<dbReference type="GO" id="GO:0015629">
    <property type="term" value="C:actin cytoskeleton"/>
    <property type="evidence" value="ECO:0007669"/>
    <property type="project" value="TreeGrafter"/>
</dbReference>
<evidence type="ECO:0000256" key="3">
    <source>
        <dbReference type="ARBA" id="ARBA00022490"/>
    </source>
</evidence>
<dbReference type="CDD" id="cd00174">
    <property type="entry name" value="SH3"/>
    <property type="match status" value="1"/>
</dbReference>
<feature type="non-terminal residue" evidence="10">
    <location>
        <position position="589"/>
    </location>
</feature>
<dbReference type="Gene3D" id="2.30.30.40">
    <property type="entry name" value="SH3 Domains"/>
    <property type="match status" value="1"/>
</dbReference>
<dbReference type="GO" id="GO:0006897">
    <property type="term" value="P:endocytosis"/>
    <property type="evidence" value="ECO:0007669"/>
    <property type="project" value="InterPro"/>
</dbReference>
<feature type="coiled-coil region" evidence="6">
    <location>
        <begin position="60"/>
        <end position="125"/>
    </location>
</feature>
<dbReference type="Gene3D" id="1.20.1270.60">
    <property type="entry name" value="Arfaptin homology (AH) domain/BAR domain"/>
    <property type="match status" value="1"/>
</dbReference>
<comment type="caution">
    <text evidence="10">The sequence shown here is derived from an EMBL/GenBank/DDBJ whole genome shotgun (WGS) entry which is preliminary data.</text>
</comment>
<reference evidence="10" key="1">
    <citation type="journal article" date="2020" name="Fungal Divers.">
        <title>Resolving the Mortierellaceae phylogeny through synthesis of multi-gene phylogenetics and phylogenomics.</title>
        <authorList>
            <person name="Vandepol N."/>
            <person name="Liber J."/>
            <person name="Desiro A."/>
            <person name="Na H."/>
            <person name="Kennedy M."/>
            <person name="Barry K."/>
            <person name="Grigoriev I.V."/>
            <person name="Miller A.N."/>
            <person name="O'Donnell K."/>
            <person name="Stajich J.E."/>
            <person name="Bonito G."/>
        </authorList>
    </citation>
    <scope>NUCLEOTIDE SEQUENCE</scope>
    <source>
        <strain evidence="10">KOD1015</strain>
    </source>
</reference>
<evidence type="ECO:0000256" key="7">
    <source>
        <dbReference type="SAM" id="MobiDB-lite"/>
    </source>
</evidence>
<keyword evidence="6" id="KW-0175">Coiled coil</keyword>
<evidence type="ECO:0000259" key="8">
    <source>
        <dbReference type="PROSITE" id="PS50002"/>
    </source>
</evidence>
<feature type="compositionally biased region" description="Pro residues" evidence="7">
    <location>
        <begin position="509"/>
        <end position="530"/>
    </location>
</feature>
<gene>
    <name evidence="10" type="ORF">BGW38_005216</name>
</gene>
<dbReference type="SUPFAM" id="SSF50044">
    <property type="entry name" value="SH3-domain"/>
    <property type="match status" value="1"/>
</dbReference>
<feature type="region of interest" description="Disordered" evidence="7">
    <location>
        <begin position="181"/>
        <end position="296"/>
    </location>
</feature>
<dbReference type="SMART" id="SM00721">
    <property type="entry name" value="BAR"/>
    <property type="match status" value="1"/>
</dbReference>